<feature type="domain" description="AB hydrolase-1" evidence="8">
    <location>
        <begin position="463"/>
        <end position="744"/>
    </location>
</feature>
<reference evidence="11" key="1">
    <citation type="submission" date="2013-03" db="EMBL/GenBank/DDBJ databases">
        <title>The Genome Sequence of Anopheles minimus MINIMUS1.</title>
        <authorList>
            <consortium name="The Broad Institute Genomics Platform"/>
            <person name="Neafsey D.E."/>
            <person name="Walton C."/>
            <person name="Walker B."/>
            <person name="Young S.K."/>
            <person name="Zeng Q."/>
            <person name="Gargeya S."/>
            <person name="Fitzgerald M."/>
            <person name="Haas B."/>
            <person name="Abouelleil A."/>
            <person name="Allen A.W."/>
            <person name="Alvarado L."/>
            <person name="Arachchi H.M."/>
            <person name="Berlin A.M."/>
            <person name="Chapman S.B."/>
            <person name="Gainer-Dewar J."/>
            <person name="Goldberg J."/>
            <person name="Griggs A."/>
            <person name="Gujja S."/>
            <person name="Hansen M."/>
            <person name="Howarth C."/>
            <person name="Imamovic A."/>
            <person name="Ireland A."/>
            <person name="Larimer J."/>
            <person name="McCowan C."/>
            <person name="Murphy C."/>
            <person name="Pearson M."/>
            <person name="Poon T.W."/>
            <person name="Priest M."/>
            <person name="Roberts A."/>
            <person name="Saif S."/>
            <person name="Shea T."/>
            <person name="Sisk P."/>
            <person name="Sykes S."/>
            <person name="Wortman J."/>
            <person name="Nusbaum C."/>
            <person name="Birren B."/>
        </authorList>
    </citation>
    <scope>NUCLEOTIDE SEQUENCE [LARGE SCALE GENOMIC DNA]</scope>
    <source>
        <strain evidence="11">MINIMUS1</strain>
    </source>
</reference>
<dbReference type="FunFam" id="3.40.50.1820:FF:000057">
    <property type="entry name" value="Lipase"/>
    <property type="match status" value="4"/>
</dbReference>
<dbReference type="Pfam" id="PF04083">
    <property type="entry name" value="Abhydro_lipase"/>
    <property type="match status" value="2"/>
</dbReference>
<feature type="domain" description="Partial AB-hydrolase lipase" evidence="9">
    <location>
        <begin position="54"/>
        <end position="119"/>
    </location>
</feature>
<feature type="signal peptide" evidence="7">
    <location>
        <begin position="1"/>
        <end position="16"/>
    </location>
</feature>
<evidence type="ECO:0000259" key="8">
    <source>
        <dbReference type="Pfam" id="PF00561"/>
    </source>
</evidence>
<feature type="domain" description="AB hydrolase-1" evidence="8">
    <location>
        <begin position="891"/>
        <end position="1193"/>
    </location>
</feature>
<dbReference type="Proteomes" id="UP000075920">
    <property type="component" value="Unassembled WGS sequence"/>
</dbReference>
<keyword evidence="2 7" id="KW-0732">Signal</keyword>
<evidence type="ECO:0000256" key="7">
    <source>
        <dbReference type="SAM" id="SignalP"/>
    </source>
</evidence>
<evidence type="ECO:0000313" key="11">
    <source>
        <dbReference type="Proteomes" id="UP000075920"/>
    </source>
</evidence>
<dbReference type="GO" id="GO:0016787">
    <property type="term" value="F:hydrolase activity"/>
    <property type="evidence" value="ECO:0007669"/>
    <property type="project" value="UniProtKB-KW"/>
</dbReference>
<evidence type="ECO:0008006" key="12">
    <source>
        <dbReference type="Google" id="ProtNLM"/>
    </source>
</evidence>
<keyword evidence="4" id="KW-0442">Lipid degradation</keyword>
<feature type="domain" description="AB hydrolase-1" evidence="8">
    <location>
        <begin position="122"/>
        <end position="217"/>
    </location>
</feature>
<dbReference type="GO" id="GO:0016042">
    <property type="term" value="P:lipid catabolic process"/>
    <property type="evidence" value="ECO:0007669"/>
    <property type="project" value="UniProtKB-KW"/>
</dbReference>
<dbReference type="InterPro" id="IPR000073">
    <property type="entry name" value="AB_hydrolase_1"/>
</dbReference>
<keyword evidence="11" id="KW-1185">Reference proteome</keyword>
<reference evidence="10" key="2">
    <citation type="submission" date="2020-05" db="UniProtKB">
        <authorList>
            <consortium name="EnsemblMetazoa"/>
        </authorList>
    </citation>
    <scope>IDENTIFICATION</scope>
    <source>
        <strain evidence="10">MINIMUS1</strain>
    </source>
</reference>
<sequence length="1627" mass="185230">MRIAVVLLMCPMLLSAHYYQYDHRNTYGNKEDNEIPVEEDPPFRVSDEDAYLTVPQLVWKYGYEIEIHEVQTGDGYLLDLYRIPGRRAASGQPPLQPYRNAPIFLMHSLLSSCADWVLMGPGRALAYLLADAGYDVWMGNARGTRYSRKHVHLDPDRSNEFWNFTWHEIGLYDVPALIDYVLTVSDQPRLHYAGFSQGTMVLFVLLSERPEYNAKLIDMQAISPSVYMYRLEGRIVRTFIRLADPLVLALDAAGRHEILPNTRFIAPLVKLVCPDANITVCRELLYDVAGKNPPQVDDKMLRIFLGHFPAGASLRQLHHFSQIIRTTRFAKYSPLRAGWNFLPASPAPLYNLTRATIPVVVYYGLNDHVVNYRDALQLADEVPNLAAVHQIADRLFTHSDFILAKNSARLMNVLLLQELEQYDGPELITKYGYPVESHEATGADGYIVSLTRIPPRKHRHQIPILLVHGLLASSADYVIIGPNNSLAYLLADRDYDVWLADMRGNRYSQRHTRLNSSSPEYWDFTWHEMGYYDLPAVIDYILRLTGARQLNYIGHSQGTTVFFVMASSRPEYNEKIAHMYALSPAVCLKRVRSPPVRWLLQHVFALKDLFDAFGMQQFLPHSNQQYEVSRILCPMSDPNNICMQVVSMTVGPNPKMTDMMAMQVLVGHDPAGASVKQLLHYAQLQHSGQFRQFDYGRRNNTERYSYWKPPAYNLSAVTAPITIFYAYNDWLIDPRDVLRFSRMLPVQPTMHLVDDANFNHLDFTMAKNARPMVYEHILISTEMTVVRYGNKIHNCAMGLGAFFAVGPSATGRWISVLCVIVLPMMASAFVTIGGYESVFAIDEEDGTLEATELIQKYGYPIERHEVITADGYVLALTRIPPKDKPTNHSLPMLLVHGLFASSADFLIIGPNNSLAYLLADEGYDVWLVDLRGNRYSRRHTKLRSDSRAYWDYSWHEMGYYDVPATIDHVLHVTGTRRLHYIGYSQGTTVFFVMASSRPEYNDKIVRMYALSPAVYAEHIQSPIFRWLAENSAAVKCFLDTLGLWQVVPHSKAQYALQRALCPARLRRSFCVRLVEQLVGPNPNGTDRLAQHVIGGHNPSGASSKQLLHFAQLNRYGRFQQFDYGQKEQNLAAYGQETPPIYNLSAVTAPVVIFYGLNDWMIHPDNVVRLAAELPNLVSMSAVEDQNFNHLDFMTAKRVRALVYDKILLELQQELSQKSKDCSLNVKLFPMRQHWIAVFKLLMLINFATGKFSTEEIDGTLTTMELINKYGYRAQAYTVTTSDGYRLGVHRLARKEGPDPKLLPILLVHGLLGSSADWVLIGPRDALSYQLANAGYDVWLGNTRGNRYSRQHEQMFPDDAEFWNFSWHEKGIYDLPAMIDFILNTTQPSSGQIYYIGYSEGSTAYFTMTSSVPQHNVKIRLAHAIAPAVLLDNMRSPLIQSLSRNSALLSSISQGATRGEIFKWTEQQNGFLRSLCPPYAKRNPCIVTFENMYGHNSDAIDLGVLQAMMGHCPSGASLKEPMHYNQVIDSGIFRPYQEETERMVKPYNLSASNVPVHIYYALNDWIVHPRNVRRFATVLPNVREIRPLGGKKFTHIDFLIAKRVKTIVYSKIIYNLQNDTRARLAMIE</sequence>
<dbReference type="PANTHER" id="PTHR11005">
    <property type="entry name" value="LYSOSOMAL ACID LIPASE-RELATED"/>
    <property type="match status" value="1"/>
</dbReference>
<evidence type="ECO:0000313" key="10">
    <source>
        <dbReference type="EnsemblMetazoa" id="AMIN003787-PA"/>
    </source>
</evidence>
<evidence type="ECO:0000256" key="2">
    <source>
        <dbReference type="ARBA" id="ARBA00022729"/>
    </source>
</evidence>
<organism evidence="10 11">
    <name type="scientific">Anopheles minimus</name>
    <dbReference type="NCBI Taxonomy" id="112268"/>
    <lineage>
        <taxon>Eukaryota</taxon>
        <taxon>Metazoa</taxon>
        <taxon>Ecdysozoa</taxon>
        <taxon>Arthropoda</taxon>
        <taxon>Hexapoda</taxon>
        <taxon>Insecta</taxon>
        <taxon>Pterygota</taxon>
        <taxon>Neoptera</taxon>
        <taxon>Endopterygota</taxon>
        <taxon>Diptera</taxon>
        <taxon>Nematocera</taxon>
        <taxon>Culicoidea</taxon>
        <taxon>Culicidae</taxon>
        <taxon>Anophelinae</taxon>
        <taxon>Anopheles</taxon>
    </lineage>
</organism>
<dbReference type="Pfam" id="PF00561">
    <property type="entry name" value="Abhydrolase_1"/>
    <property type="match status" value="3"/>
</dbReference>
<evidence type="ECO:0000256" key="6">
    <source>
        <dbReference type="ARBA" id="ARBA00023180"/>
    </source>
</evidence>
<protein>
    <recommendedName>
        <fullName evidence="12">Lipase 3</fullName>
    </recommendedName>
</protein>
<dbReference type="Gene3D" id="3.40.50.1820">
    <property type="entry name" value="alpha/beta hydrolase"/>
    <property type="match status" value="4"/>
</dbReference>
<dbReference type="EnsemblMetazoa" id="AMIN003787-RA">
    <property type="protein sequence ID" value="AMIN003787-PA"/>
    <property type="gene ID" value="AMIN003787"/>
</dbReference>
<evidence type="ECO:0000256" key="3">
    <source>
        <dbReference type="ARBA" id="ARBA00022801"/>
    </source>
</evidence>
<dbReference type="VEuPathDB" id="VectorBase:AMIN003787"/>
<keyword evidence="6" id="KW-0325">Glycoprotein</keyword>
<dbReference type="InterPro" id="IPR006693">
    <property type="entry name" value="AB_hydrolase_lipase"/>
</dbReference>
<accession>A0A182W0D0</accession>
<comment type="similarity">
    <text evidence="1">Belongs to the AB hydrolase superfamily. Lipase family.</text>
</comment>
<evidence type="ECO:0000259" key="9">
    <source>
        <dbReference type="Pfam" id="PF04083"/>
    </source>
</evidence>
<dbReference type="STRING" id="112268.A0A182W0D0"/>
<evidence type="ECO:0000256" key="1">
    <source>
        <dbReference type="ARBA" id="ARBA00010701"/>
    </source>
</evidence>
<dbReference type="InterPro" id="IPR029058">
    <property type="entry name" value="AB_hydrolase_fold"/>
</dbReference>
<feature type="chain" id="PRO_5008140521" description="Lipase 3" evidence="7">
    <location>
        <begin position="17"/>
        <end position="1627"/>
    </location>
</feature>
<evidence type="ECO:0000256" key="5">
    <source>
        <dbReference type="ARBA" id="ARBA00023098"/>
    </source>
</evidence>
<proteinExistence type="inferred from homology"/>
<keyword evidence="5" id="KW-0443">Lipid metabolism</keyword>
<evidence type="ECO:0000256" key="4">
    <source>
        <dbReference type="ARBA" id="ARBA00022963"/>
    </source>
</evidence>
<feature type="domain" description="Partial AB-hydrolase lipase" evidence="9">
    <location>
        <begin position="1263"/>
        <end position="1319"/>
    </location>
</feature>
<dbReference type="SUPFAM" id="SSF53474">
    <property type="entry name" value="alpha/beta-Hydrolases"/>
    <property type="match status" value="4"/>
</dbReference>
<name>A0A182W0D0_9DIPT</name>
<keyword evidence="3" id="KW-0378">Hydrolase</keyword>